<dbReference type="PANTHER" id="PTHR19847:SF7">
    <property type="entry name" value="DDB1- AND CUL4-ASSOCIATED FACTOR 11"/>
    <property type="match status" value="1"/>
</dbReference>
<feature type="repeat" description="WD" evidence="3">
    <location>
        <begin position="384"/>
        <end position="427"/>
    </location>
</feature>
<feature type="repeat" description="WD" evidence="3">
    <location>
        <begin position="431"/>
        <end position="472"/>
    </location>
</feature>
<keyword evidence="2" id="KW-0677">Repeat</keyword>
<gene>
    <name evidence="5" type="ORF">AK830_g12228</name>
</gene>
<reference evidence="5 6" key="1">
    <citation type="submission" date="2015-09" db="EMBL/GenBank/DDBJ databases">
        <title>Draft genome of a European isolate of the apple canker pathogen Neonectria ditissima.</title>
        <authorList>
            <person name="Gomez-Cortecero A."/>
            <person name="Harrison R.J."/>
            <person name="Armitage A.D."/>
        </authorList>
    </citation>
    <scope>NUCLEOTIDE SEQUENCE [LARGE SCALE GENOMIC DNA]</scope>
    <source>
        <strain evidence="5 6">R09/05</strain>
    </source>
</reference>
<evidence type="ECO:0000313" key="6">
    <source>
        <dbReference type="Proteomes" id="UP000050424"/>
    </source>
</evidence>
<evidence type="ECO:0000313" key="5">
    <source>
        <dbReference type="EMBL" id="KPM34341.1"/>
    </source>
</evidence>
<dbReference type="PRINTS" id="PR00320">
    <property type="entry name" value="GPROTEINBRPT"/>
</dbReference>
<feature type="region of interest" description="Disordered" evidence="4">
    <location>
        <begin position="159"/>
        <end position="178"/>
    </location>
</feature>
<feature type="compositionally biased region" description="Acidic residues" evidence="4">
    <location>
        <begin position="94"/>
        <end position="106"/>
    </location>
</feature>
<feature type="compositionally biased region" description="Acidic residues" evidence="4">
    <location>
        <begin position="44"/>
        <end position="71"/>
    </location>
</feature>
<dbReference type="SMART" id="SM00320">
    <property type="entry name" value="WD40"/>
    <property type="match status" value="5"/>
</dbReference>
<dbReference type="PROSITE" id="PS50082">
    <property type="entry name" value="WD_REPEATS_2"/>
    <property type="match status" value="3"/>
</dbReference>
<dbReference type="OrthoDB" id="63070at2759"/>
<dbReference type="EMBL" id="LKCW01000353">
    <property type="protein sequence ID" value="KPM34341.1"/>
    <property type="molecule type" value="Genomic_DNA"/>
</dbReference>
<dbReference type="GO" id="GO:0043161">
    <property type="term" value="P:proteasome-mediated ubiquitin-dependent protein catabolic process"/>
    <property type="evidence" value="ECO:0007669"/>
    <property type="project" value="TreeGrafter"/>
</dbReference>
<name>A0A0P7AB83_9HYPO</name>
<sequence length="669" mass="75520">MATPGNAGSSEPLPAGNSPGNGDANTQEHLAGEATNARVWYYDVENEEEEVDDEDEEEEEEEEEDNESFLDELEQYDTFIQGEDGGLYVVMDESEDQDENEEAEADSGDKDLKADPDLAGARTGMLTRGQLLALMRNPNLTNVLFQDDPESDAEFLQWPMQSRRTPKDPNRFPKVPNEEGTKLMRSGVFGSNNYNWRPGKKRIGQRMLEREMGLGNREDRKRNNDLITQLLIPSSRADQIIHFNDPVYSGQFSDDGNFFFACSQDFKVRMYDTSNPYNWKHYKTVSYPWGQWTLTDASLSPDNKWLAYSSIQPIVSIAPTDPNDTGDPYTLDLQEVSRQGMLGRNSFGIWSVRFSGDGRELVAGTSSSSIVVYDIESRTVLHHIRGHRDDVNAVCFADKLSPHILYSGSDDTTIKVWDRRSMGDSREAGAFVGHREGLTYIDSKGDGRYILSNGKDQSMKLWDLRMAMSTERFNGLDRVRHTRFDYRGGTYDDEDWDPHPHDNSLVTFRGHKVLRTLIRCHFSPPSSTNSRYVYSGSTDGKVYIWNIDATLAGTIDVKRATMGTRPADHRSRFYHLDDPGGWGTCVRDASWHPNAPVIVGKRAGLTHTRLRADLCTASSWNGYNMARGTCTVHSYGDTMDDEGDPPMGRSVNDVLKEDPELLPSKYPQF</sequence>
<dbReference type="AlphaFoldDB" id="A0A0P7AB83"/>
<organism evidence="5 6">
    <name type="scientific">Neonectria ditissima</name>
    <dbReference type="NCBI Taxonomy" id="78410"/>
    <lineage>
        <taxon>Eukaryota</taxon>
        <taxon>Fungi</taxon>
        <taxon>Dikarya</taxon>
        <taxon>Ascomycota</taxon>
        <taxon>Pezizomycotina</taxon>
        <taxon>Sordariomycetes</taxon>
        <taxon>Hypocreomycetidae</taxon>
        <taxon>Hypocreales</taxon>
        <taxon>Nectriaceae</taxon>
        <taxon>Neonectria</taxon>
    </lineage>
</organism>
<evidence type="ECO:0000256" key="3">
    <source>
        <dbReference type="PROSITE-ProRule" id="PRU00221"/>
    </source>
</evidence>
<evidence type="ECO:0000256" key="4">
    <source>
        <dbReference type="SAM" id="MobiDB-lite"/>
    </source>
</evidence>
<comment type="caution">
    <text evidence="5">The sequence shown here is derived from an EMBL/GenBank/DDBJ whole genome shotgun (WGS) entry which is preliminary data.</text>
</comment>
<accession>A0A0P7AB83</accession>
<dbReference type="Pfam" id="PF00400">
    <property type="entry name" value="WD40"/>
    <property type="match status" value="5"/>
</dbReference>
<dbReference type="InterPro" id="IPR051859">
    <property type="entry name" value="DCAF"/>
</dbReference>
<feature type="region of interest" description="Disordered" evidence="4">
    <location>
        <begin position="1"/>
        <end position="71"/>
    </location>
</feature>
<dbReference type="PANTHER" id="PTHR19847">
    <property type="entry name" value="DDB1- AND CUL4-ASSOCIATED FACTOR 11"/>
    <property type="match status" value="1"/>
</dbReference>
<keyword evidence="1 3" id="KW-0853">WD repeat</keyword>
<feature type="compositionally biased region" description="Polar residues" evidence="4">
    <location>
        <begin position="18"/>
        <end position="28"/>
    </location>
</feature>
<feature type="region of interest" description="Disordered" evidence="4">
    <location>
        <begin position="94"/>
        <end position="117"/>
    </location>
</feature>
<dbReference type="InterPro" id="IPR015943">
    <property type="entry name" value="WD40/YVTN_repeat-like_dom_sf"/>
</dbReference>
<protein>
    <submittedName>
        <fullName evidence="5">Uncharacterized protein</fullName>
    </submittedName>
</protein>
<dbReference type="SUPFAM" id="SSF50978">
    <property type="entry name" value="WD40 repeat-like"/>
    <property type="match status" value="1"/>
</dbReference>
<dbReference type="PROSITE" id="PS50294">
    <property type="entry name" value="WD_REPEATS_REGION"/>
    <property type="match status" value="2"/>
</dbReference>
<evidence type="ECO:0000256" key="1">
    <source>
        <dbReference type="ARBA" id="ARBA00022574"/>
    </source>
</evidence>
<feature type="compositionally biased region" description="Basic and acidic residues" evidence="4">
    <location>
        <begin position="165"/>
        <end position="178"/>
    </location>
</feature>
<keyword evidence="6" id="KW-1185">Reference proteome</keyword>
<proteinExistence type="predicted"/>
<dbReference type="STRING" id="78410.A0A0P7AB83"/>
<dbReference type="GO" id="GO:0080008">
    <property type="term" value="C:Cul4-RING E3 ubiquitin ligase complex"/>
    <property type="evidence" value="ECO:0007669"/>
    <property type="project" value="TreeGrafter"/>
</dbReference>
<dbReference type="InterPro" id="IPR036322">
    <property type="entry name" value="WD40_repeat_dom_sf"/>
</dbReference>
<feature type="repeat" description="WD" evidence="3">
    <location>
        <begin position="527"/>
        <end position="548"/>
    </location>
</feature>
<dbReference type="InterPro" id="IPR001680">
    <property type="entry name" value="WD40_rpt"/>
</dbReference>
<dbReference type="InterPro" id="IPR020472">
    <property type="entry name" value="WD40_PAC1"/>
</dbReference>
<dbReference type="Proteomes" id="UP000050424">
    <property type="component" value="Unassembled WGS sequence"/>
</dbReference>
<evidence type="ECO:0000256" key="2">
    <source>
        <dbReference type="ARBA" id="ARBA00022737"/>
    </source>
</evidence>
<feature type="compositionally biased region" description="Basic and acidic residues" evidence="4">
    <location>
        <begin position="107"/>
        <end position="116"/>
    </location>
</feature>
<dbReference type="FunFam" id="2.130.10.10:FF:000557">
    <property type="entry name" value="WD repeat protein"/>
    <property type="match status" value="1"/>
</dbReference>
<dbReference type="Gene3D" id="2.130.10.10">
    <property type="entry name" value="YVTN repeat-like/Quinoprotein amine dehydrogenase"/>
    <property type="match status" value="2"/>
</dbReference>